<feature type="region of interest" description="Disordered" evidence="1">
    <location>
        <begin position="1"/>
        <end position="40"/>
    </location>
</feature>
<name>A0A150MA66_9BACI</name>
<organism evidence="2 3">
    <name type="scientific">Caldibacillus debilis</name>
    <dbReference type="NCBI Taxonomy" id="301148"/>
    <lineage>
        <taxon>Bacteria</taxon>
        <taxon>Bacillati</taxon>
        <taxon>Bacillota</taxon>
        <taxon>Bacilli</taxon>
        <taxon>Bacillales</taxon>
        <taxon>Bacillaceae</taxon>
        <taxon>Caldibacillus</taxon>
    </lineage>
</organism>
<proteinExistence type="predicted"/>
<accession>A0A150MA66</accession>
<evidence type="ECO:0000256" key="1">
    <source>
        <dbReference type="SAM" id="MobiDB-lite"/>
    </source>
</evidence>
<evidence type="ECO:0000313" key="2">
    <source>
        <dbReference type="EMBL" id="KYD21132.1"/>
    </source>
</evidence>
<dbReference type="STRING" id="301148.B4135_1680"/>
<dbReference type="Proteomes" id="UP000075683">
    <property type="component" value="Unassembled WGS sequence"/>
</dbReference>
<gene>
    <name evidence="2" type="ORF">B4135_1680</name>
</gene>
<evidence type="ECO:0000313" key="3">
    <source>
        <dbReference type="Proteomes" id="UP000075683"/>
    </source>
</evidence>
<comment type="caution">
    <text evidence="2">The sequence shown here is derived from an EMBL/GenBank/DDBJ whole genome shotgun (WGS) entry which is preliminary data.</text>
</comment>
<dbReference type="AlphaFoldDB" id="A0A150MA66"/>
<sequence length="40" mass="4396">MAAPFPRRGHLRKISGSERPFLPSSAAVPGFPPDHLLKEK</sequence>
<dbReference type="EMBL" id="LQYT01000022">
    <property type="protein sequence ID" value="KYD21132.1"/>
    <property type="molecule type" value="Genomic_DNA"/>
</dbReference>
<protein>
    <submittedName>
        <fullName evidence="2">Uncharacterized protein</fullName>
    </submittedName>
</protein>
<reference evidence="2 3" key="1">
    <citation type="submission" date="2016-01" db="EMBL/GenBank/DDBJ databases">
        <title>Draft Genome Sequences of Seven Thermophilic Sporeformers Isolated from Foods.</title>
        <authorList>
            <person name="Berendsen E.M."/>
            <person name="Wells-Bennik M.H."/>
            <person name="Krawcyk A.O."/>
            <person name="De Jong A."/>
            <person name="Holsappel S."/>
            <person name="Eijlander R.T."/>
            <person name="Kuipers O.P."/>
        </authorList>
    </citation>
    <scope>NUCLEOTIDE SEQUENCE [LARGE SCALE GENOMIC DNA]</scope>
    <source>
        <strain evidence="2 3">B4135</strain>
    </source>
</reference>